<protein>
    <recommendedName>
        <fullName evidence="14">Two-component response regulator</fullName>
    </recommendedName>
</protein>
<comment type="caution">
    <text evidence="12">The sequence shown here is derived from an EMBL/GenBank/DDBJ whole genome shotgun (WGS) entry which is preliminary data.</text>
</comment>
<keyword evidence="13" id="KW-1185">Reference proteome</keyword>
<dbReference type="GO" id="GO:0000160">
    <property type="term" value="P:phosphorelay signal transduction system"/>
    <property type="evidence" value="ECO:0007669"/>
    <property type="project" value="UniProtKB-KW"/>
</dbReference>
<feature type="modified residue" description="4-aspartylphosphate" evidence="8">
    <location>
        <position position="64"/>
    </location>
</feature>
<comment type="subcellular location">
    <subcellularLocation>
        <location evidence="1">Nucleus</location>
    </subcellularLocation>
</comment>
<reference evidence="12" key="1">
    <citation type="submission" date="2022-04" db="EMBL/GenBank/DDBJ databases">
        <title>A functionally conserved STORR gene fusion in Papaver species that diverged 16.8 million years ago.</title>
        <authorList>
            <person name="Catania T."/>
        </authorList>
    </citation>
    <scope>NUCLEOTIDE SEQUENCE</scope>
    <source>
        <strain evidence="12">S-188037</strain>
    </source>
</reference>
<keyword evidence="4" id="KW-0805">Transcription regulation</keyword>
<evidence type="ECO:0000256" key="1">
    <source>
        <dbReference type="ARBA" id="ARBA00004123"/>
    </source>
</evidence>
<evidence type="ECO:0000259" key="10">
    <source>
        <dbReference type="PROSITE" id="PS50110"/>
    </source>
</evidence>
<evidence type="ECO:0000256" key="3">
    <source>
        <dbReference type="ARBA" id="ARBA00023012"/>
    </source>
</evidence>
<feature type="domain" description="HTH myb-type" evidence="11">
    <location>
        <begin position="168"/>
        <end position="216"/>
    </location>
</feature>
<gene>
    <name evidence="12" type="ORF">MKW98_019777</name>
</gene>
<dbReference type="PANTHER" id="PTHR43874">
    <property type="entry name" value="TWO-COMPONENT RESPONSE REGULATOR"/>
    <property type="match status" value="1"/>
</dbReference>
<dbReference type="PANTHER" id="PTHR43874:SF217">
    <property type="entry name" value="TWO-COMPONENT RESPONSE REGULATOR ORR24-LIKE ISOFORM X1"/>
    <property type="match status" value="1"/>
</dbReference>
<dbReference type="CDD" id="cd17584">
    <property type="entry name" value="REC_typeB_ARR-like"/>
    <property type="match status" value="1"/>
</dbReference>
<organism evidence="12 13">
    <name type="scientific">Papaver atlanticum</name>
    <dbReference type="NCBI Taxonomy" id="357466"/>
    <lineage>
        <taxon>Eukaryota</taxon>
        <taxon>Viridiplantae</taxon>
        <taxon>Streptophyta</taxon>
        <taxon>Embryophyta</taxon>
        <taxon>Tracheophyta</taxon>
        <taxon>Spermatophyta</taxon>
        <taxon>Magnoliopsida</taxon>
        <taxon>Ranunculales</taxon>
        <taxon>Papaveraceae</taxon>
        <taxon>Papaveroideae</taxon>
        <taxon>Papaver</taxon>
    </lineage>
</organism>
<evidence type="ECO:0000259" key="11">
    <source>
        <dbReference type="PROSITE" id="PS51294"/>
    </source>
</evidence>
<evidence type="ECO:0000313" key="13">
    <source>
        <dbReference type="Proteomes" id="UP001202328"/>
    </source>
</evidence>
<evidence type="ECO:0000256" key="8">
    <source>
        <dbReference type="PROSITE-ProRule" id="PRU00169"/>
    </source>
</evidence>
<dbReference type="InterPro" id="IPR017930">
    <property type="entry name" value="Myb_dom"/>
</dbReference>
<dbReference type="FunFam" id="1.10.10.60:FF:000007">
    <property type="entry name" value="Two-component response regulator"/>
    <property type="match status" value="1"/>
</dbReference>
<feature type="region of interest" description="Disordered" evidence="9">
    <location>
        <begin position="434"/>
        <end position="453"/>
    </location>
</feature>
<proteinExistence type="predicted"/>
<evidence type="ECO:0000256" key="4">
    <source>
        <dbReference type="ARBA" id="ARBA00023015"/>
    </source>
</evidence>
<dbReference type="Gene3D" id="1.10.10.60">
    <property type="entry name" value="Homeodomain-like"/>
    <property type="match status" value="1"/>
</dbReference>
<dbReference type="InterPro" id="IPR001789">
    <property type="entry name" value="Sig_transdc_resp-reg_receiver"/>
</dbReference>
<evidence type="ECO:0000256" key="9">
    <source>
        <dbReference type="SAM" id="MobiDB-lite"/>
    </source>
</evidence>
<dbReference type="SUPFAM" id="SSF46689">
    <property type="entry name" value="Homeodomain-like"/>
    <property type="match status" value="1"/>
</dbReference>
<dbReference type="Pfam" id="PF00072">
    <property type="entry name" value="Response_reg"/>
    <property type="match status" value="1"/>
</dbReference>
<dbReference type="NCBIfam" id="TIGR01557">
    <property type="entry name" value="myb_SHAQKYF"/>
    <property type="match status" value="1"/>
</dbReference>
<dbReference type="InterPro" id="IPR011006">
    <property type="entry name" value="CheY-like_superfamily"/>
</dbReference>
<dbReference type="InterPro" id="IPR006447">
    <property type="entry name" value="Myb_dom_plants"/>
</dbReference>
<feature type="region of interest" description="Disordered" evidence="9">
    <location>
        <begin position="258"/>
        <end position="303"/>
    </location>
</feature>
<dbReference type="InterPro" id="IPR009057">
    <property type="entry name" value="Homeodomain-like_sf"/>
</dbReference>
<dbReference type="GO" id="GO:0005634">
    <property type="term" value="C:nucleus"/>
    <property type="evidence" value="ECO:0007669"/>
    <property type="project" value="UniProtKB-SubCell"/>
</dbReference>
<keyword evidence="5" id="KW-0010">Activator</keyword>
<dbReference type="InterPro" id="IPR045279">
    <property type="entry name" value="ARR-like"/>
</dbReference>
<name>A0AAD4XW84_9MAGN</name>
<evidence type="ECO:0008006" key="14">
    <source>
        <dbReference type="Google" id="ProtNLM"/>
    </source>
</evidence>
<feature type="domain" description="Response regulatory" evidence="10">
    <location>
        <begin position="13"/>
        <end position="128"/>
    </location>
</feature>
<dbReference type="PROSITE" id="PS50110">
    <property type="entry name" value="RESPONSE_REGULATORY"/>
    <property type="match status" value="1"/>
</dbReference>
<sequence length="453" mass="51600">MEFISYMFPQGLRVLAVDESFVCLKTIETLLKECRYQVTTATSAEFALDLLRKNKEIFDIVITDIETGEMNGFRLSEIIFLEMDIPVLMMCKGSDRETMMKCLDHGACGCLMKPPTLKEIQDIWHYALKHKKNKSTLSDLDIQQNERDRNLNRNEEASHRTRVSWKDPELHAKFVEAYHKLGDEATPSRIVIEMNVPGITRQQVASHLQKYRNTLENTAFYGMSGHLRNSVFPTLEKIQFINRMKKYLSGLKSHHRGTNQLSHHGVTPNISNHSFENPQPHFLSSTQQYRSQFSSAPGTINQNYRNIQVPDSTMQNSHNQTYASGLNTDYKTNIGSRASNLLKETPNVLPNNIPFDNPANHPPVTDHTSSGIQNIYAFNMTRPTLSGYNELRNMVAPAARPNTTNVMQSQRVDQISWLANPQAFQETDNVNHHLGGCSEGDKASSVIRPYQRQ</sequence>
<accession>A0AAD4XW84</accession>
<dbReference type="SUPFAM" id="SSF52172">
    <property type="entry name" value="CheY-like"/>
    <property type="match status" value="1"/>
</dbReference>
<evidence type="ECO:0000256" key="5">
    <source>
        <dbReference type="ARBA" id="ARBA00023159"/>
    </source>
</evidence>
<keyword evidence="6" id="KW-0804">Transcription</keyword>
<keyword evidence="2 8" id="KW-0597">Phosphoprotein</keyword>
<dbReference type="SMART" id="SM00448">
    <property type="entry name" value="REC"/>
    <property type="match status" value="1"/>
</dbReference>
<keyword evidence="7" id="KW-0539">Nucleus</keyword>
<dbReference type="GO" id="GO:0003677">
    <property type="term" value="F:DNA binding"/>
    <property type="evidence" value="ECO:0007669"/>
    <property type="project" value="InterPro"/>
</dbReference>
<keyword evidence="3" id="KW-0902">Two-component regulatory system</keyword>
<evidence type="ECO:0000256" key="2">
    <source>
        <dbReference type="ARBA" id="ARBA00022553"/>
    </source>
</evidence>
<dbReference type="Gene3D" id="3.40.50.2300">
    <property type="match status" value="1"/>
</dbReference>
<evidence type="ECO:0000256" key="6">
    <source>
        <dbReference type="ARBA" id="ARBA00023163"/>
    </source>
</evidence>
<evidence type="ECO:0000256" key="7">
    <source>
        <dbReference type="ARBA" id="ARBA00023242"/>
    </source>
</evidence>
<dbReference type="PROSITE" id="PS51294">
    <property type="entry name" value="HTH_MYB"/>
    <property type="match status" value="1"/>
</dbReference>
<dbReference type="AlphaFoldDB" id="A0AAD4XW84"/>
<evidence type="ECO:0000313" key="12">
    <source>
        <dbReference type="EMBL" id="KAI3954646.1"/>
    </source>
</evidence>
<dbReference type="Proteomes" id="UP001202328">
    <property type="component" value="Unassembled WGS sequence"/>
</dbReference>
<dbReference type="GO" id="GO:0009736">
    <property type="term" value="P:cytokinin-activated signaling pathway"/>
    <property type="evidence" value="ECO:0007669"/>
    <property type="project" value="InterPro"/>
</dbReference>
<dbReference type="EMBL" id="JAJJMB010001902">
    <property type="protein sequence ID" value="KAI3954646.1"/>
    <property type="molecule type" value="Genomic_DNA"/>
</dbReference>